<dbReference type="Proteomes" id="UP000029095">
    <property type="component" value="Unassembled WGS sequence"/>
</dbReference>
<evidence type="ECO:0000313" key="3">
    <source>
        <dbReference type="Proteomes" id="UP000029095"/>
    </source>
</evidence>
<proteinExistence type="predicted"/>
<dbReference type="InterPro" id="IPR052356">
    <property type="entry name" value="Thiol_S-MT"/>
</dbReference>
<dbReference type="GO" id="GO:0008757">
    <property type="term" value="F:S-adenosylmethionine-dependent methyltransferase activity"/>
    <property type="evidence" value="ECO:0007669"/>
    <property type="project" value="InterPro"/>
</dbReference>
<evidence type="ECO:0000259" key="1">
    <source>
        <dbReference type="Pfam" id="PF08241"/>
    </source>
</evidence>
<protein>
    <submittedName>
        <fullName evidence="2">Methyltransferase type 11</fullName>
    </submittedName>
</protein>
<keyword evidence="3" id="KW-1185">Reference proteome</keyword>
<dbReference type="InterPro" id="IPR013216">
    <property type="entry name" value="Methyltransf_11"/>
</dbReference>
<keyword evidence="2" id="KW-0808">Transferase</keyword>
<comment type="caution">
    <text evidence="2">The sequence shown here is derived from an EMBL/GenBank/DDBJ whole genome shotgun (WGS) entry which is preliminary data.</text>
</comment>
<dbReference type="PANTHER" id="PTHR45036">
    <property type="entry name" value="METHYLTRANSFERASE LIKE 7B"/>
    <property type="match status" value="1"/>
</dbReference>
<dbReference type="Gene3D" id="3.40.50.150">
    <property type="entry name" value="Vaccinia Virus protein VP39"/>
    <property type="match status" value="1"/>
</dbReference>
<dbReference type="HOGENOM" id="CLU_037990_7_4_11"/>
<evidence type="ECO:0000313" key="2">
    <source>
        <dbReference type="EMBL" id="KFG77035.1"/>
    </source>
</evidence>
<dbReference type="STRING" id="1915400.FM21_13520"/>
<organism evidence="2 3">
    <name type="scientific">Streptomyces mutabilis</name>
    <dbReference type="NCBI Taxonomy" id="67332"/>
    <lineage>
        <taxon>Bacteria</taxon>
        <taxon>Bacillati</taxon>
        <taxon>Actinomycetota</taxon>
        <taxon>Actinomycetes</taxon>
        <taxon>Kitasatosporales</taxon>
        <taxon>Streptomycetaceae</taxon>
        <taxon>Streptomyces</taxon>
    </lineage>
</organism>
<dbReference type="SUPFAM" id="SSF53335">
    <property type="entry name" value="S-adenosyl-L-methionine-dependent methyltransferases"/>
    <property type="match status" value="1"/>
</dbReference>
<feature type="domain" description="Methyltransferase type 11" evidence="1">
    <location>
        <begin position="41"/>
        <end position="134"/>
    </location>
</feature>
<name>A0A086N7B7_9ACTN</name>
<dbReference type="Pfam" id="PF08241">
    <property type="entry name" value="Methyltransf_11"/>
    <property type="match status" value="1"/>
</dbReference>
<reference evidence="2 3" key="1">
    <citation type="submission" date="2014-05" db="EMBL/GenBank/DDBJ databases">
        <title>Complete genome sequence of the Streptomyces mutabilis TRM45540.</title>
        <authorList>
            <person name="Luo X."/>
            <person name="Zhang L."/>
        </authorList>
    </citation>
    <scope>NUCLEOTIDE SEQUENCE [LARGE SCALE GENOMIC DNA]</scope>
    <source>
        <strain evidence="2 3">TRM45540</strain>
    </source>
</reference>
<keyword evidence="2" id="KW-0489">Methyltransferase</keyword>
<dbReference type="InterPro" id="IPR029063">
    <property type="entry name" value="SAM-dependent_MTases_sf"/>
</dbReference>
<dbReference type="CDD" id="cd02440">
    <property type="entry name" value="AdoMet_MTases"/>
    <property type="match status" value="1"/>
</dbReference>
<accession>A0A086N7B7</accession>
<dbReference type="GO" id="GO:0032259">
    <property type="term" value="P:methylation"/>
    <property type="evidence" value="ECO:0007669"/>
    <property type="project" value="UniProtKB-KW"/>
</dbReference>
<dbReference type="PANTHER" id="PTHR45036:SF1">
    <property type="entry name" value="METHYLTRANSFERASE LIKE 7A"/>
    <property type="match status" value="1"/>
</dbReference>
<dbReference type="AlphaFoldDB" id="A0A086N7B7"/>
<sequence length="211" mass="22765">MTTSRPIFGRLYPRMNRAMEKAGISVHRERLLAGLTGRVIEIGAGDGASFPFYPDDVTHLSAVEPEPHLRKHAESAAEGGKIPTEVVDAAADRLPFPNAHFDAAVVSLVLCSVPEQTEALNEITRVLRPGGQLRFFEHVRAESPGLRRAQRALDATVGPALCGGCHSGRDTLSAITRAGFRIEQLERFRFPETSVPMPASQHVLGTAVAPA</sequence>
<gene>
    <name evidence="2" type="ORF">FM21_13520</name>
</gene>
<dbReference type="EMBL" id="JNFQ01000001">
    <property type="protein sequence ID" value="KFG77035.1"/>
    <property type="molecule type" value="Genomic_DNA"/>
</dbReference>